<dbReference type="PIRSF" id="PIRSF005962">
    <property type="entry name" value="Pept_M20D_amidohydro"/>
    <property type="match status" value="1"/>
</dbReference>
<reference evidence="3 4" key="1">
    <citation type="submission" date="2021-06" db="EMBL/GenBank/DDBJ databases">
        <authorList>
            <person name="Lee D.H."/>
        </authorList>
    </citation>
    <scope>NUCLEOTIDE SEQUENCE [LARGE SCALE GENOMIC DNA]</scope>
    <source>
        <strain evidence="3 4">MMS21-HV4-11</strain>
    </source>
</reference>
<feature type="domain" description="Peptidase M20 dimerisation" evidence="2">
    <location>
        <begin position="223"/>
        <end position="316"/>
    </location>
</feature>
<dbReference type="PANTHER" id="PTHR11014:SF63">
    <property type="entry name" value="METALLOPEPTIDASE, PUTATIVE (AFU_ORTHOLOGUE AFUA_6G09600)-RELATED"/>
    <property type="match status" value="1"/>
</dbReference>
<dbReference type="InterPro" id="IPR017439">
    <property type="entry name" value="Amidohydrolase"/>
</dbReference>
<dbReference type="RefSeq" id="WP_216956554.1">
    <property type="nucleotide sequence ID" value="NZ_JAHOPB010000001.1"/>
</dbReference>
<dbReference type="Proteomes" id="UP000727907">
    <property type="component" value="Unassembled WGS sequence"/>
</dbReference>
<protein>
    <submittedName>
        <fullName evidence="3">Amidohydrolase</fullName>
    </submittedName>
</protein>
<keyword evidence="4" id="KW-1185">Reference proteome</keyword>
<evidence type="ECO:0000313" key="3">
    <source>
        <dbReference type="EMBL" id="MBU8872473.1"/>
    </source>
</evidence>
<comment type="caution">
    <text evidence="3">The sequence shown here is derived from an EMBL/GenBank/DDBJ whole genome shotgun (WGS) entry which is preliminary data.</text>
</comment>
<evidence type="ECO:0000256" key="1">
    <source>
        <dbReference type="ARBA" id="ARBA00022801"/>
    </source>
</evidence>
<proteinExistence type="predicted"/>
<gene>
    <name evidence="3" type="ORF">KQ910_01805</name>
</gene>
<dbReference type="NCBIfam" id="TIGR01891">
    <property type="entry name" value="amidohydrolases"/>
    <property type="match status" value="1"/>
</dbReference>
<dbReference type="Pfam" id="PF07687">
    <property type="entry name" value="M20_dimer"/>
    <property type="match status" value="1"/>
</dbReference>
<dbReference type="PANTHER" id="PTHR11014">
    <property type="entry name" value="PEPTIDASE M20 FAMILY MEMBER"/>
    <property type="match status" value="1"/>
</dbReference>
<name>A0ABS6IDZ3_9HYPH</name>
<dbReference type="InterPro" id="IPR002933">
    <property type="entry name" value="Peptidase_M20"/>
</dbReference>
<dbReference type="InterPro" id="IPR011650">
    <property type="entry name" value="Peptidase_M20_dimer"/>
</dbReference>
<evidence type="ECO:0000259" key="2">
    <source>
        <dbReference type="Pfam" id="PF07687"/>
    </source>
</evidence>
<sequence>MHTCPAVYDTHGMNDITTGNELSERISAAALEIEDKVIAWRRDIHEHPELSYQETRTAALAAEHLKKLGYEVKTGVGITGVVGVLRGGKPGGVVALRADMDALPVEEKVDLPFASKAKQQYLGQTVPVMHACGHDCHVAILMGVAEILAGMKDEIPGTVKLIFQPNEEGSNDGRPSGAEAMIADGCMQNPAPSAVFGLHVTSGIRSGVIALRPGGLMASADRLKIDVEGRQTHGSQPWRGIDPVVTSAQIILALQTIVSRQLDPTLSPAVISISTIHGGVRNNILPDSVAMEGTIRTHDEGVRTDIRKRIEKTAGAIADAAGAKATVTVFDGVPVTYNDPPLTDWGTNSLKNGLDTQRVTEVRPVMGAEDFSYLAQVVPGMFFFLGVVPPDVDPLQAPANHSPLFRVDEPALKYGVRALSYLAVDYLKRK</sequence>
<accession>A0ABS6IDZ3</accession>
<evidence type="ECO:0000313" key="4">
    <source>
        <dbReference type="Proteomes" id="UP000727907"/>
    </source>
</evidence>
<keyword evidence="1" id="KW-0378">Hydrolase</keyword>
<dbReference type="EMBL" id="JAHOPB010000001">
    <property type="protein sequence ID" value="MBU8872473.1"/>
    <property type="molecule type" value="Genomic_DNA"/>
</dbReference>
<organism evidence="3 4">
    <name type="scientific">Reyranella humidisoli</name>
    <dbReference type="NCBI Taxonomy" id="2849149"/>
    <lineage>
        <taxon>Bacteria</taxon>
        <taxon>Pseudomonadati</taxon>
        <taxon>Pseudomonadota</taxon>
        <taxon>Alphaproteobacteria</taxon>
        <taxon>Hyphomicrobiales</taxon>
        <taxon>Reyranellaceae</taxon>
        <taxon>Reyranella</taxon>
    </lineage>
</organism>
<dbReference type="Pfam" id="PF01546">
    <property type="entry name" value="Peptidase_M20"/>
    <property type="match status" value="1"/>
</dbReference>